<organism evidence="2 3">
    <name type="scientific">Curvularia kusanoi</name>
    <name type="common">Cochliobolus kusanoi</name>
    <dbReference type="NCBI Taxonomy" id="90978"/>
    <lineage>
        <taxon>Eukaryota</taxon>
        <taxon>Fungi</taxon>
        <taxon>Dikarya</taxon>
        <taxon>Ascomycota</taxon>
        <taxon>Pezizomycotina</taxon>
        <taxon>Dothideomycetes</taxon>
        <taxon>Pleosporomycetidae</taxon>
        <taxon>Pleosporales</taxon>
        <taxon>Pleosporineae</taxon>
        <taxon>Pleosporaceae</taxon>
        <taxon>Curvularia</taxon>
    </lineage>
</organism>
<feature type="compositionally biased region" description="Basic and acidic residues" evidence="1">
    <location>
        <begin position="254"/>
        <end position="269"/>
    </location>
</feature>
<dbReference type="Proteomes" id="UP000801428">
    <property type="component" value="Unassembled WGS sequence"/>
</dbReference>
<gene>
    <name evidence="2" type="ORF">E8E13_002392</name>
</gene>
<evidence type="ECO:0000313" key="2">
    <source>
        <dbReference type="EMBL" id="KAF2995671.1"/>
    </source>
</evidence>
<sequence>MSPNLFLATQKLFSPHKWFRDNKLQERSIRKTEHWSEPTPGLYEYIPGRGWYLIAEETSPTQPATTSEGGPVQAAPEPSYERLAVPIFVHWSRVLKRYMLEPTYKDRKKHGIIQNAKGKNIEVGFFRLDNGVAWVQCWDQHGTFIPGPYKLWCISQRTGLFRPMLRGDDPNFAGSRNASRSGSRNPSFEGQESKSLFYGPSSSRAASNRDGSSVPSTRPSSLRQVTGQGPPSSEDRSQPVSRPASIKRNGSAEVYEKDKAAMRQMARDHREALVKAATAAARVDSKTGVERIEHGAAADETAGAKEEAVGA</sequence>
<feature type="region of interest" description="Disordered" evidence="1">
    <location>
        <begin position="171"/>
        <end position="269"/>
    </location>
</feature>
<feature type="compositionally biased region" description="Low complexity" evidence="1">
    <location>
        <begin position="173"/>
        <end position="185"/>
    </location>
</feature>
<feature type="compositionally biased region" description="Polar residues" evidence="1">
    <location>
        <begin position="186"/>
        <end position="231"/>
    </location>
</feature>
<proteinExistence type="predicted"/>
<feature type="region of interest" description="Disordered" evidence="1">
    <location>
        <begin position="283"/>
        <end position="311"/>
    </location>
</feature>
<evidence type="ECO:0000256" key="1">
    <source>
        <dbReference type="SAM" id="MobiDB-lite"/>
    </source>
</evidence>
<dbReference type="EMBL" id="SWKU01000031">
    <property type="protein sequence ID" value="KAF2995671.1"/>
    <property type="molecule type" value="Genomic_DNA"/>
</dbReference>
<accession>A0A9P4W756</accession>
<evidence type="ECO:0000313" key="3">
    <source>
        <dbReference type="Proteomes" id="UP000801428"/>
    </source>
</evidence>
<name>A0A9P4W756_CURKU</name>
<keyword evidence="3" id="KW-1185">Reference proteome</keyword>
<dbReference type="AlphaFoldDB" id="A0A9P4W756"/>
<reference evidence="2" key="1">
    <citation type="submission" date="2019-04" db="EMBL/GenBank/DDBJ databases">
        <title>Sequencing of skin fungus with MAO and IRED activity.</title>
        <authorList>
            <person name="Marsaioli A.J."/>
            <person name="Bonatto J.M.C."/>
            <person name="Reis Junior O."/>
        </authorList>
    </citation>
    <scope>NUCLEOTIDE SEQUENCE</scope>
    <source>
        <strain evidence="2">30M1</strain>
    </source>
</reference>
<protein>
    <submittedName>
        <fullName evidence="2">Uncharacterized protein</fullName>
    </submittedName>
</protein>
<comment type="caution">
    <text evidence="2">The sequence shown here is derived from an EMBL/GenBank/DDBJ whole genome shotgun (WGS) entry which is preliminary data.</text>
</comment>
<dbReference type="OrthoDB" id="3880384at2759"/>